<name>A0A379DFR4_9PORP</name>
<dbReference type="InterPro" id="IPR050833">
    <property type="entry name" value="Poly_Biosynth_Transport"/>
</dbReference>
<proteinExistence type="predicted"/>
<keyword evidence="3 6" id="KW-0812">Transmembrane</keyword>
<evidence type="ECO:0000256" key="2">
    <source>
        <dbReference type="ARBA" id="ARBA00022475"/>
    </source>
</evidence>
<feature type="transmembrane region" description="Helical" evidence="6">
    <location>
        <begin position="302"/>
        <end position="328"/>
    </location>
</feature>
<feature type="transmembrane region" description="Helical" evidence="6">
    <location>
        <begin position="60"/>
        <end position="83"/>
    </location>
</feature>
<evidence type="ECO:0000256" key="3">
    <source>
        <dbReference type="ARBA" id="ARBA00022692"/>
    </source>
</evidence>
<dbReference type="PANTHER" id="PTHR30250">
    <property type="entry name" value="PST FAMILY PREDICTED COLANIC ACID TRANSPORTER"/>
    <property type="match status" value="1"/>
</dbReference>
<feature type="transmembrane region" description="Helical" evidence="6">
    <location>
        <begin position="374"/>
        <end position="391"/>
    </location>
</feature>
<dbReference type="InterPro" id="IPR002797">
    <property type="entry name" value="Polysacc_synth"/>
</dbReference>
<evidence type="ECO:0000313" key="7">
    <source>
        <dbReference type="EMBL" id="SUB77220.1"/>
    </source>
</evidence>
<protein>
    <submittedName>
        <fullName evidence="7">O-antigen transporter</fullName>
    </submittedName>
</protein>
<feature type="transmembrane region" description="Helical" evidence="6">
    <location>
        <begin position="231"/>
        <end position="259"/>
    </location>
</feature>
<dbReference type="EMBL" id="UGTI01000001">
    <property type="protein sequence ID" value="SUB77220.1"/>
    <property type="molecule type" value="Genomic_DNA"/>
</dbReference>
<evidence type="ECO:0000313" key="8">
    <source>
        <dbReference type="Proteomes" id="UP000254263"/>
    </source>
</evidence>
<dbReference type="GO" id="GO:0005886">
    <property type="term" value="C:plasma membrane"/>
    <property type="evidence" value="ECO:0007669"/>
    <property type="project" value="UniProtKB-SubCell"/>
</dbReference>
<keyword evidence="4 6" id="KW-1133">Transmembrane helix</keyword>
<feature type="transmembrane region" description="Helical" evidence="6">
    <location>
        <begin position="397"/>
        <end position="415"/>
    </location>
</feature>
<keyword evidence="2" id="KW-1003">Cell membrane</keyword>
<dbReference type="AlphaFoldDB" id="A0A379DFR4"/>
<accession>A0A379DFR4</accession>
<dbReference type="Proteomes" id="UP000254263">
    <property type="component" value="Unassembled WGS sequence"/>
</dbReference>
<evidence type="ECO:0000256" key="4">
    <source>
        <dbReference type="ARBA" id="ARBA00022989"/>
    </source>
</evidence>
<feature type="transmembrane region" description="Helical" evidence="6">
    <location>
        <begin position="27"/>
        <end position="48"/>
    </location>
</feature>
<evidence type="ECO:0000256" key="1">
    <source>
        <dbReference type="ARBA" id="ARBA00004651"/>
    </source>
</evidence>
<feature type="transmembrane region" description="Helical" evidence="6">
    <location>
        <begin position="133"/>
        <end position="152"/>
    </location>
</feature>
<dbReference type="Pfam" id="PF01943">
    <property type="entry name" value="Polysacc_synt"/>
    <property type="match status" value="1"/>
</dbReference>
<gene>
    <name evidence="7" type="primary">rfbX</name>
    <name evidence="7" type="ORF">NCTC13100_00335</name>
</gene>
<comment type="subcellular location">
    <subcellularLocation>
        <location evidence="1">Cell membrane</location>
        <topology evidence="1">Multi-pass membrane protein</topology>
    </subcellularLocation>
</comment>
<keyword evidence="5 6" id="KW-0472">Membrane</keyword>
<feature type="transmembrane region" description="Helical" evidence="6">
    <location>
        <begin position="187"/>
        <end position="210"/>
    </location>
</feature>
<sequence>MITSTVEKLVSTTKHILKQNKILLSNMSYLAVFQILILILPLISYPYLVRMVGSYNYGMVVYAQAFSAFFIIIINFGLNIYAAKDISINRNFPQKLDEIVTKVYIIKGGLFILIGTIYITCIFLFKLWEENRLLYIISYGYCLSEWFLPIWYFQGIEKMKYMTIIDSISKILFTLLIFIFIHKPTQYLFIPLLQIAGSMVGAIIAFYLLFKIEKRSIKRLRYSHILEYMRISFPFFLSRISVVAIAQLTTIFIGKFLGYIEVAWYDLAKKIWSLFMLPANIINTAIYPRIAYTKSIKLVRNIFYLQLSLSIILYIILLLSSNLLVTILGGVDMIPAISTVRFYGVMIIICYMTYFLGTPVMVPFGLEKQFNKSVILSLGLYILLLSIIWIANTISLSIFITIVIFSEICIFIYRFSFCRKKKLV</sequence>
<dbReference type="PANTHER" id="PTHR30250:SF11">
    <property type="entry name" value="O-ANTIGEN TRANSPORTER-RELATED"/>
    <property type="match status" value="1"/>
</dbReference>
<feature type="transmembrane region" description="Helical" evidence="6">
    <location>
        <begin position="271"/>
        <end position="290"/>
    </location>
</feature>
<reference evidence="7 8" key="1">
    <citation type="submission" date="2018-06" db="EMBL/GenBank/DDBJ databases">
        <authorList>
            <consortium name="Pathogen Informatics"/>
            <person name="Doyle S."/>
        </authorList>
    </citation>
    <scope>NUCLEOTIDE SEQUENCE [LARGE SCALE GENOMIC DNA]</scope>
    <source>
        <strain evidence="7 8">NCTC13100</strain>
    </source>
</reference>
<feature type="transmembrane region" description="Helical" evidence="6">
    <location>
        <begin position="164"/>
        <end position="181"/>
    </location>
</feature>
<feature type="transmembrane region" description="Helical" evidence="6">
    <location>
        <begin position="104"/>
        <end position="127"/>
    </location>
</feature>
<organism evidence="7 8">
    <name type="scientific">Porphyromonas macacae</name>
    <dbReference type="NCBI Taxonomy" id="28115"/>
    <lineage>
        <taxon>Bacteria</taxon>
        <taxon>Pseudomonadati</taxon>
        <taxon>Bacteroidota</taxon>
        <taxon>Bacteroidia</taxon>
        <taxon>Bacteroidales</taxon>
        <taxon>Porphyromonadaceae</taxon>
        <taxon>Porphyromonas</taxon>
    </lineage>
</organism>
<evidence type="ECO:0000256" key="6">
    <source>
        <dbReference type="SAM" id="Phobius"/>
    </source>
</evidence>
<feature type="transmembrane region" description="Helical" evidence="6">
    <location>
        <begin position="340"/>
        <end position="362"/>
    </location>
</feature>
<dbReference type="RefSeq" id="WP_018359512.1">
    <property type="nucleotide sequence ID" value="NZ_UGTI01000001.1"/>
</dbReference>
<evidence type="ECO:0000256" key="5">
    <source>
        <dbReference type="ARBA" id="ARBA00023136"/>
    </source>
</evidence>